<proteinExistence type="predicted"/>
<dbReference type="EMBL" id="CP016268">
    <property type="protein sequence ID" value="ANO53199.1"/>
    <property type="molecule type" value="Genomic_DNA"/>
</dbReference>
<gene>
    <name evidence="1" type="ORF">BA177_11985</name>
</gene>
<dbReference type="OrthoDB" id="5785125at2"/>
<accession>A0A193LLD0</accession>
<organism evidence="1 2">
    <name type="scientific">Woeseia oceani</name>
    <dbReference type="NCBI Taxonomy" id="1548547"/>
    <lineage>
        <taxon>Bacteria</taxon>
        <taxon>Pseudomonadati</taxon>
        <taxon>Pseudomonadota</taxon>
        <taxon>Gammaproteobacteria</taxon>
        <taxon>Woeseiales</taxon>
        <taxon>Woeseiaceae</taxon>
        <taxon>Woeseia</taxon>
    </lineage>
</organism>
<reference evidence="1 2" key="1">
    <citation type="submission" date="2016-06" db="EMBL/GenBank/DDBJ databases">
        <title>Complete genome sequence of a deep-branching marine Gamma Proteobacterium Woeseia oceani type strain XK5.</title>
        <authorList>
            <person name="Mu D."/>
            <person name="Du Z."/>
        </authorList>
    </citation>
    <scope>NUCLEOTIDE SEQUENCE [LARGE SCALE GENOMIC DNA]</scope>
    <source>
        <strain evidence="1 2">XK5</strain>
    </source>
</reference>
<protein>
    <submittedName>
        <fullName evidence="1">Uncharacterized protein</fullName>
    </submittedName>
</protein>
<evidence type="ECO:0000313" key="2">
    <source>
        <dbReference type="Proteomes" id="UP000092695"/>
    </source>
</evidence>
<evidence type="ECO:0000313" key="1">
    <source>
        <dbReference type="EMBL" id="ANO53199.1"/>
    </source>
</evidence>
<dbReference type="AlphaFoldDB" id="A0A193LLD0"/>
<keyword evidence="2" id="KW-1185">Reference proteome</keyword>
<sequence>MEKKYGIRISLPSGDTFQRLLGDDWQRVRWYATEAERDRAYDDIAQRHMYYRRTDTPTQVLEKIIR</sequence>
<name>A0A193LLD0_9GAMM</name>
<dbReference type="Proteomes" id="UP000092695">
    <property type="component" value="Chromosome"/>
</dbReference>
<dbReference type="KEGG" id="woc:BA177_11985"/>